<dbReference type="InterPro" id="IPR029045">
    <property type="entry name" value="ClpP/crotonase-like_dom_sf"/>
</dbReference>
<organism evidence="3 4">
    <name type="scientific">Roseibium sediminicola</name>
    <dbReference type="NCBI Taxonomy" id="2933272"/>
    <lineage>
        <taxon>Bacteria</taxon>
        <taxon>Pseudomonadati</taxon>
        <taxon>Pseudomonadota</taxon>
        <taxon>Alphaproteobacteria</taxon>
        <taxon>Hyphomicrobiales</taxon>
        <taxon>Stappiaceae</taxon>
        <taxon>Roseibium</taxon>
    </lineage>
</organism>
<feature type="region of interest" description="Disordered" evidence="2">
    <location>
        <begin position="224"/>
        <end position="249"/>
    </location>
</feature>
<keyword evidence="4" id="KW-1185">Reference proteome</keyword>
<dbReference type="InterPro" id="IPR001753">
    <property type="entry name" value="Enoyl-CoA_hydra/iso"/>
</dbReference>
<accession>A0ABT0GPJ5</accession>
<dbReference type="Gene3D" id="1.10.12.10">
    <property type="entry name" value="Lyase 2-enoyl-coa Hydratase, Chain A, domain 2"/>
    <property type="match status" value="1"/>
</dbReference>
<evidence type="ECO:0000256" key="1">
    <source>
        <dbReference type="ARBA" id="ARBA00005254"/>
    </source>
</evidence>
<dbReference type="SUPFAM" id="SSF52096">
    <property type="entry name" value="ClpP/crotonase"/>
    <property type="match status" value="1"/>
</dbReference>
<evidence type="ECO:0000313" key="3">
    <source>
        <dbReference type="EMBL" id="MCK7611357.1"/>
    </source>
</evidence>
<dbReference type="EC" id="5.3.3.18" evidence="3"/>
<evidence type="ECO:0000256" key="2">
    <source>
        <dbReference type="SAM" id="MobiDB-lite"/>
    </source>
</evidence>
<dbReference type="RefSeq" id="WP_248151076.1">
    <property type="nucleotide sequence ID" value="NZ_JALNMJ010000002.1"/>
</dbReference>
<comment type="similarity">
    <text evidence="1">Belongs to the enoyl-CoA hydratase/isomerase family.</text>
</comment>
<sequence length="264" mass="28072">MADADTVLADQRDGYLMITLNRPDRLNAFNETMHLALREQLNRASAASEIRAVLLTGAGRAFCAGQDLSDRDMRGGAEAPDLGVTLETLYNPLVRQIRALKKPVICAVNGVAAGAGANLALACDIVFAAQSARFIQAFSKIGLVPDSGGTWLLPRLIGEARAKALSMTGEPLQAETAASWGLIWKAVADEDLMAESGKLAAQLAAGATKGLALTKQLIQEAADQPLDQHLDAERDAQREAGRSDDYREGVTAFLEKRPARFSGA</sequence>
<dbReference type="EMBL" id="JALNMJ010000002">
    <property type="protein sequence ID" value="MCK7611357.1"/>
    <property type="molecule type" value="Genomic_DNA"/>
</dbReference>
<keyword evidence="3" id="KW-0413">Isomerase</keyword>
<dbReference type="NCBIfam" id="TIGR02280">
    <property type="entry name" value="PaaB1"/>
    <property type="match status" value="1"/>
</dbReference>
<name>A0ABT0GPJ5_9HYPH</name>
<gene>
    <name evidence="3" type="primary">paaG</name>
    <name evidence="3" type="ORF">M0H32_04220</name>
</gene>
<dbReference type="GO" id="GO:0016853">
    <property type="term" value="F:isomerase activity"/>
    <property type="evidence" value="ECO:0007669"/>
    <property type="project" value="UniProtKB-KW"/>
</dbReference>
<dbReference type="Gene3D" id="3.90.226.10">
    <property type="entry name" value="2-enoyl-CoA Hydratase, Chain A, domain 1"/>
    <property type="match status" value="1"/>
</dbReference>
<evidence type="ECO:0000313" key="4">
    <source>
        <dbReference type="Proteomes" id="UP001431221"/>
    </source>
</evidence>
<reference evidence="3" key="1">
    <citation type="submission" date="2022-04" db="EMBL/GenBank/DDBJ databases">
        <title>Roseibium sp. CAU 1639 isolated from mud.</title>
        <authorList>
            <person name="Kim W."/>
        </authorList>
    </citation>
    <scope>NUCLEOTIDE SEQUENCE</scope>
    <source>
        <strain evidence="3">CAU 1639</strain>
    </source>
</reference>
<comment type="caution">
    <text evidence="3">The sequence shown here is derived from an EMBL/GenBank/DDBJ whole genome shotgun (WGS) entry which is preliminary data.</text>
</comment>
<dbReference type="InterPro" id="IPR011968">
    <property type="entry name" value="PaaB1"/>
</dbReference>
<dbReference type="InterPro" id="IPR014748">
    <property type="entry name" value="Enoyl-CoA_hydra_C"/>
</dbReference>
<dbReference type="CDD" id="cd06558">
    <property type="entry name" value="crotonase-like"/>
    <property type="match status" value="1"/>
</dbReference>
<dbReference type="PANTHER" id="PTHR43459:SF1">
    <property type="entry name" value="EG:BACN32G11.4 PROTEIN"/>
    <property type="match status" value="1"/>
</dbReference>
<dbReference type="Pfam" id="PF00378">
    <property type="entry name" value="ECH_1"/>
    <property type="match status" value="1"/>
</dbReference>
<dbReference type="Proteomes" id="UP001431221">
    <property type="component" value="Unassembled WGS sequence"/>
</dbReference>
<feature type="compositionally biased region" description="Basic and acidic residues" evidence="2">
    <location>
        <begin position="226"/>
        <end position="249"/>
    </location>
</feature>
<proteinExistence type="inferred from homology"/>
<dbReference type="PANTHER" id="PTHR43459">
    <property type="entry name" value="ENOYL-COA HYDRATASE"/>
    <property type="match status" value="1"/>
</dbReference>
<protein>
    <submittedName>
        <fullName evidence="3">2-(1,2-epoxy-1,2-dihydrophenyl)acetyl-CoA isomerase PaaG</fullName>
        <ecNumber evidence="3">5.3.3.18</ecNumber>
    </submittedName>
</protein>